<keyword evidence="4" id="KW-0804">Transcription</keyword>
<dbReference type="Proteomes" id="UP000008311">
    <property type="component" value="Unassembled WGS sequence"/>
</dbReference>
<dbReference type="OMA" id="PEVASHF"/>
<dbReference type="OrthoDB" id="1931098at2759"/>
<evidence type="ECO:0000313" key="10">
    <source>
        <dbReference type="Proteomes" id="UP000008311"/>
    </source>
</evidence>
<keyword evidence="7" id="KW-1133">Transmembrane helix</keyword>
<accession>B9R986</accession>
<dbReference type="PANTHER" id="PTHR47075">
    <property type="entry name" value="TRANSCRIPTION FACTOR BHLH47"/>
    <property type="match status" value="1"/>
</dbReference>
<evidence type="ECO:0000313" key="9">
    <source>
        <dbReference type="EMBL" id="EEF52163.1"/>
    </source>
</evidence>
<dbReference type="GO" id="GO:0003700">
    <property type="term" value="F:DNA-binding transcription factor activity"/>
    <property type="evidence" value="ECO:0000318"/>
    <property type="project" value="GO_Central"/>
</dbReference>
<keyword evidence="5" id="KW-0539">Nucleus</keyword>
<evidence type="ECO:0000256" key="1">
    <source>
        <dbReference type="ARBA" id="ARBA00004123"/>
    </source>
</evidence>
<dbReference type="InterPro" id="IPR036638">
    <property type="entry name" value="HLH_DNA-bd_sf"/>
</dbReference>
<evidence type="ECO:0000256" key="7">
    <source>
        <dbReference type="SAM" id="Phobius"/>
    </source>
</evidence>
<dbReference type="EMBL" id="EQ973773">
    <property type="protein sequence ID" value="EEF52163.1"/>
    <property type="molecule type" value="Genomic_DNA"/>
</dbReference>
<keyword evidence="7" id="KW-0472">Membrane</keyword>
<protein>
    <submittedName>
        <fullName evidence="9">DNA binding protein, putative</fullName>
    </submittedName>
</protein>
<dbReference type="GO" id="GO:0005634">
    <property type="term" value="C:nucleus"/>
    <property type="evidence" value="ECO:0000318"/>
    <property type="project" value="GO_Central"/>
</dbReference>
<dbReference type="Gene3D" id="4.10.280.10">
    <property type="entry name" value="Helix-loop-helix DNA-binding domain"/>
    <property type="match status" value="1"/>
</dbReference>
<dbReference type="InterPro" id="IPR011598">
    <property type="entry name" value="bHLH_dom"/>
</dbReference>
<evidence type="ECO:0000259" key="8">
    <source>
        <dbReference type="PROSITE" id="PS50888"/>
    </source>
</evidence>
<gene>
    <name evidence="9" type="ORF">RCOM_1514810</name>
</gene>
<keyword evidence="10" id="KW-1185">Reference proteome</keyword>
<evidence type="ECO:0000256" key="3">
    <source>
        <dbReference type="ARBA" id="ARBA00023125"/>
    </source>
</evidence>
<dbReference type="FunCoup" id="B9R986">
    <property type="interactions" value="281"/>
</dbReference>
<feature type="transmembrane region" description="Helical" evidence="7">
    <location>
        <begin position="6"/>
        <end position="26"/>
    </location>
</feature>
<reference evidence="10" key="1">
    <citation type="journal article" date="2010" name="Nat. Biotechnol.">
        <title>Draft genome sequence of the oilseed species Ricinus communis.</title>
        <authorList>
            <person name="Chan A.P."/>
            <person name="Crabtree J."/>
            <person name="Zhao Q."/>
            <person name="Lorenzi H."/>
            <person name="Orvis J."/>
            <person name="Puiu D."/>
            <person name="Melake-Berhan A."/>
            <person name="Jones K.M."/>
            <person name="Redman J."/>
            <person name="Chen G."/>
            <person name="Cahoon E.B."/>
            <person name="Gedil M."/>
            <person name="Stanke M."/>
            <person name="Haas B.J."/>
            <person name="Wortman J.R."/>
            <person name="Fraser-Liggett C.M."/>
            <person name="Ravel J."/>
            <person name="Rabinowicz P.D."/>
        </authorList>
    </citation>
    <scope>NUCLEOTIDE SEQUENCE [LARGE SCALE GENOMIC DNA]</scope>
    <source>
        <strain evidence="10">cv. Hale</strain>
    </source>
</reference>
<dbReference type="eggNOG" id="ENOG502RYQ6">
    <property type="taxonomic scope" value="Eukaryota"/>
</dbReference>
<dbReference type="AlphaFoldDB" id="B9R986"/>
<comment type="subcellular location">
    <subcellularLocation>
        <location evidence="1">Nucleus</location>
    </subcellularLocation>
</comment>
<evidence type="ECO:0000256" key="4">
    <source>
        <dbReference type="ARBA" id="ARBA00023163"/>
    </source>
</evidence>
<dbReference type="GO" id="GO:0003677">
    <property type="term" value="F:DNA binding"/>
    <property type="evidence" value="ECO:0007669"/>
    <property type="project" value="UniProtKB-KW"/>
</dbReference>
<keyword evidence="3" id="KW-0238">DNA-binding</keyword>
<dbReference type="GO" id="GO:0046983">
    <property type="term" value="F:protein dimerization activity"/>
    <property type="evidence" value="ECO:0007669"/>
    <property type="project" value="InterPro"/>
</dbReference>
<feature type="transmembrane region" description="Helical" evidence="7">
    <location>
        <begin position="33"/>
        <end position="61"/>
    </location>
</feature>
<sequence length="314" mass="34998">MGVTLSSIAILCIISSRCNLFFISFLSSIMNYLIMIIAFVSIFITLVLTAFVGLICFWKFYLEIHVFDFGYLIGGVLVSRFEVDSFDISMASDISPSASDDVNVTVEPTKRSCPGKNKGKVPKRIHKAEREKLKREQLNDLFLDLADALDLTQPNNGKASILCEAARLLKDLFGQIECLKKENESLLSESRYVTVEKNELREENLALETQIESLQGELEAKAVQSKPDLNMPPPELHHPELAPHFTGESLGLPVADGIPQQAPAVFVVPLHPSLQAYPRTTTNVSKPHARYATPADSWPSQLLEEQLTIRKEVQ</sequence>
<keyword evidence="7" id="KW-0812">Transmembrane</keyword>
<name>B9R986_RICCO</name>
<dbReference type="KEGG" id="rcu:8277403"/>
<keyword evidence="6" id="KW-0175">Coiled coil</keyword>
<feature type="coiled-coil region" evidence="6">
    <location>
        <begin position="169"/>
        <end position="224"/>
    </location>
</feature>
<dbReference type="SUPFAM" id="SSF47459">
    <property type="entry name" value="HLH, helix-loop-helix DNA-binding domain"/>
    <property type="match status" value="1"/>
</dbReference>
<dbReference type="PANTHER" id="PTHR47075:SF9">
    <property type="entry name" value="TRANSCRIPTION FACTOR BHLH47"/>
    <property type="match status" value="1"/>
</dbReference>
<dbReference type="GO" id="GO:0010106">
    <property type="term" value="P:cellular response to iron ion starvation"/>
    <property type="evidence" value="ECO:0000318"/>
    <property type="project" value="GO_Central"/>
</dbReference>
<feature type="domain" description="BHLH" evidence="8">
    <location>
        <begin position="122"/>
        <end position="172"/>
    </location>
</feature>
<evidence type="ECO:0000256" key="2">
    <source>
        <dbReference type="ARBA" id="ARBA00023015"/>
    </source>
</evidence>
<dbReference type="CDD" id="cd11446">
    <property type="entry name" value="bHLH_AtILR3_like"/>
    <property type="match status" value="1"/>
</dbReference>
<dbReference type="STRING" id="3988.B9R986"/>
<proteinExistence type="predicted"/>
<evidence type="ECO:0000256" key="6">
    <source>
        <dbReference type="SAM" id="Coils"/>
    </source>
</evidence>
<keyword evidence="2" id="KW-0805">Transcription regulation</keyword>
<dbReference type="Pfam" id="PF23177">
    <property type="entry name" value="bHLH_IRO3"/>
    <property type="match status" value="1"/>
</dbReference>
<organism evidence="9 10">
    <name type="scientific">Ricinus communis</name>
    <name type="common">Castor bean</name>
    <dbReference type="NCBI Taxonomy" id="3988"/>
    <lineage>
        <taxon>Eukaryota</taxon>
        <taxon>Viridiplantae</taxon>
        <taxon>Streptophyta</taxon>
        <taxon>Embryophyta</taxon>
        <taxon>Tracheophyta</taxon>
        <taxon>Spermatophyta</taxon>
        <taxon>Magnoliopsida</taxon>
        <taxon>eudicotyledons</taxon>
        <taxon>Gunneridae</taxon>
        <taxon>Pentapetalae</taxon>
        <taxon>rosids</taxon>
        <taxon>fabids</taxon>
        <taxon>Malpighiales</taxon>
        <taxon>Euphorbiaceae</taxon>
        <taxon>Acalyphoideae</taxon>
        <taxon>Acalypheae</taxon>
        <taxon>Ricinus</taxon>
    </lineage>
</organism>
<evidence type="ECO:0000256" key="5">
    <source>
        <dbReference type="ARBA" id="ARBA00023242"/>
    </source>
</evidence>
<dbReference type="PROSITE" id="PS50888">
    <property type="entry name" value="BHLH"/>
    <property type="match status" value="1"/>
</dbReference>
<dbReference type="InParanoid" id="B9R986"/>
<dbReference type="InterPro" id="IPR057075">
    <property type="entry name" value="bHLH_IRO3"/>
</dbReference>